<protein>
    <submittedName>
        <fullName evidence="5">Unnamed protein product</fullName>
    </submittedName>
</protein>
<evidence type="ECO:0000313" key="5">
    <source>
        <dbReference type="EMBL" id="GME69079.1"/>
    </source>
</evidence>
<dbReference type="GO" id="GO:0005694">
    <property type="term" value="C:chromosome"/>
    <property type="evidence" value="ECO:0007669"/>
    <property type="project" value="TreeGrafter"/>
</dbReference>
<keyword evidence="1 3" id="KW-0547">Nucleotide-binding</keyword>
<dbReference type="GO" id="GO:0007131">
    <property type="term" value="P:reciprocal meiotic recombination"/>
    <property type="evidence" value="ECO:0007669"/>
    <property type="project" value="TreeGrafter"/>
</dbReference>
<dbReference type="SMART" id="SM00382">
    <property type="entry name" value="AAA"/>
    <property type="match status" value="1"/>
</dbReference>
<comment type="similarity">
    <text evidence="3">Belongs to the AAA ATPase family.</text>
</comment>
<dbReference type="Pfam" id="PF00004">
    <property type="entry name" value="AAA"/>
    <property type="match status" value="1"/>
</dbReference>
<reference evidence="5" key="1">
    <citation type="submission" date="2023-04" db="EMBL/GenBank/DDBJ databases">
        <title>Candida boidinii NBRC 10035.</title>
        <authorList>
            <person name="Ichikawa N."/>
            <person name="Sato H."/>
            <person name="Tonouchi N."/>
        </authorList>
    </citation>
    <scope>NUCLEOTIDE SEQUENCE</scope>
    <source>
        <strain evidence="5">NBRC 10035</strain>
    </source>
</reference>
<feature type="domain" description="AAA+ ATPase" evidence="4">
    <location>
        <begin position="309"/>
        <end position="465"/>
    </location>
</feature>
<proteinExistence type="inferred from homology"/>
<name>A0A9W6W909_CANBO</name>
<evidence type="ECO:0000313" key="6">
    <source>
        <dbReference type="Proteomes" id="UP001165120"/>
    </source>
</evidence>
<dbReference type="PANTHER" id="PTHR45991">
    <property type="entry name" value="PACHYTENE CHECKPOINT PROTEIN 2"/>
    <property type="match status" value="1"/>
</dbReference>
<comment type="caution">
    <text evidence="5">The sequence shown here is derived from an EMBL/GenBank/DDBJ whole genome shotgun (WGS) entry which is preliminary data.</text>
</comment>
<evidence type="ECO:0000256" key="2">
    <source>
        <dbReference type="ARBA" id="ARBA00022840"/>
    </source>
</evidence>
<dbReference type="InterPro" id="IPR003960">
    <property type="entry name" value="ATPase_AAA_CS"/>
</dbReference>
<evidence type="ECO:0000259" key="4">
    <source>
        <dbReference type="SMART" id="SM00382"/>
    </source>
</evidence>
<organism evidence="5 6">
    <name type="scientific">Candida boidinii</name>
    <name type="common">Yeast</name>
    <dbReference type="NCBI Taxonomy" id="5477"/>
    <lineage>
        <taxon>Eukaryota</taxon>
        <taxon>Fungi</taxon>
        <taxon>Dikarya</taxon>
        <taxon>Ascomycota</taxon>
        <taxon>Saccharomycotina</taxon>
        <taxon>Pichiomycetes</taxon>
        <taxon>Pichiales</taxon>
        <taxon>Pichiaceae</taxon>
        <taxon>Ogataea</taxon>
        <taxon>Ogataea/Candida clade</taxon>
    </lineage>
</organism>
<evidence type="ECO:0000256" key="1">
    <source>
        <dbReference type="ARBA" id="ARBA00022741"/>
    </source>
</evidence>
<keyword evidence="6" id="KW-1185">Reference proteome</keyword>
<dbReference type="PANTHER" id="PTHR45991:SF1">
    <property type="entry name" value="PACHYTENE CHECKPOINT PROTEIN 2 HOMOLOG"/>
    <property type="match status" value="1"/>
</dbReference>
<dbReference type="InterPro" id="IPR027417">
    <property type="entry name" value="P-loop_NTPase"/>
</dbReference>
<accession>A0A9W6W909</accession>
<dbReference type="Proteomes" id="UP001165120">
    <property type="component" value="Unassembled WGS sequence"/>
</dbReference>
<keyword evidence="2 3" id="KW-0067">ATP-binding</keyword>
<evidence type="ECO:0000256" key="3">
    <source>
        <dbReference type="RuleBase" id="RU003651"/>
    </source>
</evidence>
<sequence length="604" mass="71007">MGVIQADLNLYIDIDPTYNRTKYYKILIFLNESITDLIETDKEINILSLCVLKTLYLSYFNINSKNLKFPINSLIKFNNIQQNYHNDTDEINKNGENNSNLLLIQIWKKILIRYKQIDGADLFDLINNDKEFEYLIIIFISYSISSCIIILENFENKNSSENLESQLIEEIDFYNDLNTISDIIKRKEFSKLKKFSSLNKTSKRNNVKNQQDYEFFNENYRFNIIYEDRENNDNVKESKKNKLKFNNNIMENFIIQEPNDSLNSMINVTYLPDTTLFENYGLLYFENDDFKNKIFRQLLNSIKSDTDELNRILLFHGSPGTGKTSLSKSISNLICCYLNKKGLIIEILISQLFSTYINQSDKNLDNLFNEITKYCQINKNFLVFLLIDEIESIVRSREFLINSNKDSKLLSSISNLQIVNTMLINLDKFKKINNLIMLTTTNLINNLDNAFLDRCDLIIKFEKPNLNSIFNILKYKINELLTNKILKFNNSEFFLIEEFNQISNNYNNNKLKDTYYKNNNINYDPSIALYKISEICFQLKLSNRVISKLVLNTLSDINQNDNSNKKNDINNNNSNGGSIDIIYFLNNLVYYIIDIYHNRNGIDC</sequence>
<dbReference type="SUPFAM" id="SSF52540">
    <property type="entry name" value="P-loop containing nucleoside triphosphate hydrolases"/>
    <property type="match status" value="1"/>
</dbReference>
<dbReference type="GO" id="GO:0005634">
    <property type="term" value="C:nucleus"/>
    <property type="evidence" value="ECO:0007669"/>
    <property type="project" value="TreeGrafter"/>
</dbReference>
<dbReference type="Gene3D" id="3.40.50.300">
    <property type="entry name" value="P-loop containing nucleotide triphosphate hydrolases"/>
    <property type="match status" value="1"/>
</dbReference>
<gene>
    <name evidence="5" type="ORF">Cboi02_000206100</name>
</gene>
<dbReference type="EMBL" id="BSXN01000571">
    <property type="protein sequence ID" value="GME69079.1"/>
    <property type="molecule type" value="Genomic_DNA"/>
</dbReference>
<dbReference type="GO" id="GO:0005524">
    <property type="term" value="F:ATP binding"/>
    <property type="evidence" value="ECO:0007669"/>
    <property type="project" value="UniProtKB-KW"/>
</dbReference>
<dbReference type="GO" id="GO:0051598">
    <property type="term" value="P:meiotic recombination checkpoint signaling"/>
    <property type="evidence" value="ECO:0007669"/>
    <property type="project" value="TreeGrafter"/>
</dbReference>
<dbReference type="InterPro" id="IPR003959">
    <property type="entry name" value="ATPase_AAA_core"/>
</dbReference>
<dbReference type="GO" id="GO:0016887">
    <property type="term" value="F:ATP hydrolysis activity"/>
    <property type="evidence" value="ECO:0007669"/>
    <property type="project" value="InterPro"/>
</dbReference>
<dbReference type="AlphaFoldDB" id="A0A9W6W909"/>
<dbReference type="InterPro" id="IPR044539">
    <property type="entry name" value="Pch2-like"/>
</dbReference>
<dbReference type="InterPro" id="IPR003593">
    <property type="entry name" value="AAA+_ATPase"/>
</dbReference>
<dbReference type="PROSITE" id="PS00674">
    <property type="entry name" value="AAA"/>
    <property type="match status" value="1"/>
</dbReference>